<name>A0AB39KX65_9CAUL</name>
<gene>
    <name evidence="1" type="ORF">ABOZ73_07965</name>
</gene>
<dbReference type="EMBL" id="CP158375">
    <property type="protein sequence ID" value="XDO98338.1"/>
    <property type="molecule type" value="Genomic_DNA"/>
</dbReference>
<sequence>MNERLIRAAVPPSFATLWDQLVEDAGSEAEVLRRLLIMVQARSQAPLKGVSTMPEPVILTIKVSKRDALAAERLAAQAGFKRVEWIRALISHRVNASPQFSKEELRIHASVRYELDRIGAVMRSTAQRMTDLGAEPAAASLMRAYQDARTQLVALRSAMAGAMLYWRVPYE</sequence>
<dbReference type="RefSeq" id="WP_369062158.1">
    <property type="nucleotide sequence ID" value="NZ_CP158375.1"/>
</dbReference>
<evidence type="ECO:0008006" key="2">
    <source>
        <dbReference type="Google" id="ProtNLM"/>
    </source>
</evidence>
<reference evidence="1" key="1">
    <citation type="submission" date="2024-06" db="EMBL/GenBank/DDBJ databases">
        <title>Caulobacter inopinatus, sp. nov.</title>
        <authorList>
            <person name="Donachie S.P."/>
        </authorList>
    </citation>
    <scope>NUCLEOTIDE SEQUENCE</scope>
    <source>
        <strain evidence="1">73W</strain>
    </source>
</reference>
<evidence type="ECO:0000313" key="1">
    <source>
        <dbReference type="EMBL" id="XDO98338.1"/>
    </source>
</evidence>
<accession>A0AB39KX65</accession>
<dbReference type="AlphaFoldDB" id="A0AB39KX65"/>
<proteinExistence type="predicted"/>
<organism evidence="1">
    <name type="scientific">Caulobacter sp. 73W</name>
    <dbReference type="NCBI Taxonomy" id="3161137"/>
    <lineage>
        <taxon>Bacteria</taxon>
        <taxon>Pseudomonadati</taxon>
        <taxon>Pseudomonadota</taxon>
        <taxon>Alphaproteobacteria</taxon>
        <taxon>Caulobacterales</taxon>
        <taxon>Caulobacteraceae</taxon>
        <taxon>Caulobacter</taxon>
    </lineage>
</organism>
<protein>
    <recommendedName>
        <fullName evidence="2">Plasmid stabilization protein</fullName>
    </recommendedName>
</protein>